<dbReference type="InterPro" id="IPR006597">
    <property type="entry name" value="Sel1-like"/>
</dbReference>
<sequence>MFKKKPILNIIDETYFSELNDECQKLVTKAEKGNCKSIITVAKGFIYGKNDFPRNPDLGLSYLRFGVEKDNAESLKLFGRYLLQGEIIDKNEAEAIDILNNAATKTKNAAVKLELAEILLSKQSFDINSNANNNINYPLVKQLYKDAADYGDLDGMTKYGQFCLKSKSNHFGAIEPDYAEACAYFKKAASRGNTEAMIRYGKFFEKGVPDIPIDLKSAKNWYKKSCEGGNLGGFAEYGFALITSKYGDTDEPEGYRLIKYSSDHDNPLGMLAYGAIIEEGMLCVQQDYQRSYELIKKAADMGEPNAITALGMFYENGVYVQKNLNIAIKYYKLALEEGSFNAIENLGKLYMNGGDGLSPNMFQSRSYYKIGADAGLPESIYQYCNNLYKDNAMLLHIYEIRKYLEKGRTLKDPKCILFLGNMYLKGDLFPKRIDLGEMFVKEAAEMGNRDAMARFVNIYKNEKSNASEIPPEVKKYEKILYENTSKACLLI</sequence>
<gene>
    <name evidence="2" type="ORF">M9Y10_000360</name>
</gene>
<comment type="similarity">
    <text evidence="1">Belongs to the sel-1 family.</text>
</comment>
<dbReference type="InterPro" id="IPR011990">
    <property type="entry name" value="TPR-like_helical_dom_sf"/>
</dbReference>
<proteinExistence type="inferred from homology"/>
<organism evidence="2 3">
    <name type="scientific">Tritrichomonas musculus</name>
    <dbReference type="NCBI Taxonomy" id="1915356"/>
    <lineage>
        <taxon>Eukaryota</taxon>
        <taxon>Metamonada</taxon>
        <taxon>Parabasalia</taxon>
        <taxon>Tritrichomonadida</taxon>
        <taxon>Tritrichomonadidae</taxon>
        <taxon>Tritrichomonas</taxon>
    </lineage>
</organism>
<keyword evidence="3" id="KW-1185">Reference proteome</keyword>
<accession>A0ABR2L4G5</accession>
<evidence type="ECO:0000256" key="1">
    <source>
        <dbReference type="ARBA" id="ARBA00038101"/>
    </source>
</evidence>
<dbReference type="PANTHER" id="PTHR11102">
    <property type="entry name" value="SEL-1-LIKE PROTEIN"/>
    <property type="match status" value="1"/>
</dbReference>
<name>A0ABR2L4G5_9EUKA</name>
<dbReference type="PANTHER" id="PTHR11102:SF160">
    <property type="entry name" value="ERAD-ASSOCIATED E3 UBIQUITIN-PROTEIN LIGASE COMPONENT HRD3"/>
    <property type="match status" value="1"/>
</dbReference>
<dbReference type="Pfam" id="PF08238">
    <property type="entry name" value="Sel1"/>
    <property type="match status" value="7"/>
</dbReference>
<evidence type="ECO:0000313" key="3">
    <source>
        <dbReference type="Proteomes" id="UP001470230"/>
    </source>
</evidence>
<protein>
    <recommendedName>
        <fullName evidence="4">Sel1 repeat family protein</fullName>
    </recommendedName>
</protein>
<reference evidence="2 3" key="1">
    <citation type="submission" date="2024-04" db="EMBL/GenBank/DDBJ databases">
        <title>Tritrichomonas musculus Genome.</title>
        <authorList>
            <person name="Alves-Ferreira E."/>
            <person name="Grigg M."/>
            <person name="Lorenzi H."/>
            <person name="Galac M."/>
        </authorList>
    </citation>
    <scope>NUCLEOTIDE SEQUENCE [LARGE SCALE GENOMIC DNA]</scope>
    <source>
        <strain evidence="2 3">EAF2021</strain>
    </source>
</reference>
<dbReference type="EMBL" id="JAPFFF010000001">
    <property type="protein sequence ID" value="KAK8898092.1"/>
    <property type="molecule type" value="Genomic_DNA"/>
</dbReference>
<comment type="caution">
    <text evidence="2">The sequence shown here is derived from an EMBL/GenBank/DDBJ whole genome shotgun (WGS) entry which is preliminary data.</text>
</comment>
<evidence type="ECO:0000313" key="2">
    <source>
        <dbReference type="EMBL" id="KAK8898092.1"/>
    </source>
</evidence>
<dbReference type="SUPFAM" id="SSF81901">
    <property type="entry name" value="HCP-like"/>
    <property type="match status" value="2"/>
</dbReference>
<dbReference type="Proteomes" id="UP001470230">
    <property type="component" value="Unassembled WGS sequence"/>
</dbReference>
<dbReference type="SMART" id="SM00671">
    <property type="entry name" value="SEL1"/>
    <property type="match status" value="8"/>
</dbReference>
<dbReference type="InterPro" id="IPR050767">
    <property type="entry name" value="Sel1_AlgK"/>
</dbReference>
<dbReference type="Gene3D" id="1.25.40.10">
    <property type="entry name" value="Tetratricopeptide repeat domain"/>
    <property type="match status" value="2"/>
</dbReference>
<evidence type="ECO:0008006" key="4">
    <source>
        <dbReference type="Google" id="ProtNLM"/>
    </source>
</evidence>